<evidence type="ECO:0000256" key="1">
    <source>
        <dbReference type="SAM" id="Phobius"/>
    </source>
</evidence>
<dbReference type="OrthoDB" id="5783753at2759"/>
<reference evidence="2 3" key="1">
    <citation type="journal article" date="2015" name="Genome Biol.">
        <title>Comparative genomics of Steinernema reveals deeply conserved gene regulatory networks.</title>
        <authorList>
            <person name="Dillman A.R."/>
            <person name="Macchietto M."/>
            <person name="Porter C.F."/>
            <person name="Rogers A."/>
            <person name="Williams B."/>
            <person name="Antoshechkin I."/>
            <person name="Lee M.M."/>
            <person name="Goodwin Z."/>
            <person name="Lu X."/>
            <person name="Lewis E.E."/>
            <person name="Goodrich-Blair H."/>
            <person name="Stock S.P."/>
            <person name="Adams B.J."/>
            <person name="Sternberg P.W."/>
            <person name="Mortazavi A."/>
        </authorList>
    </citation>
    <scope>NUCLEOTIDE SEQUENCE [LARGE SCALE GENOMIC DNA]</scope>
    <source>
        <strain evidence="2 3">ALL</strain>
    </source>
</reference>
<sequence>MRLLTQQLKTIVVRRFASRTPRFSESTAYFGKDKMGPNRGDRRVTPGAKFEPDYYSSSSWGFKKFLSVLGSLGAVVAYFGFLREPSDLDKILDTPAHILTANLERRMLREEIERERKAGRDTSLLEAKLEYVDVKEAALKLQFEKTKK</sequence>
<comment type="caution">
    <text evidence="2">The sequence shown here is derived from an EMBL/GenBank/DDBJ whole genome shotgun (WGS) entry which is preliminary data.</text>
</comment>
<feature type="transmembrane region" description="Helical" evidence="1">
    <location>
        <begin position="65"/>
        <end position="82"/>
    </location>
</feature>
<dbReference type="Proteomes" id="UP000298663">
    <property type="component" value="Unassembled WGS sequence"/>
</dbReference>
<gene>
    <name evidence="2" type="ORF">L596_020325</name>
</gene>
<evidence type="ECO:0000313" key="2">
    <source>
        <dbReference type="EMBL" id="TKR72945.1"/>
    </source>
</evidence>
<dbReference type="EMBL" id="AZBU02000006">
    <property type="protein sequence ID" value="TKR72945.1"/>
    <property type="molecule type" value="Genomic_DNA"/>
</dbReference>
<evidence type="ECO:0000313" key="3">
    <source>
        <dbReference type="Proteomes" id="UP000298663"/>
    </source>
</evidence>
<reference evidence="2 3" key="2">
    <citation type="journal article" date="2019" name="G3 (Bethesda)">
        <title>Hybrid Assembly of the Genome of the Entomopathogenic Nematode Steinernema carpocapsae Identifies the X-Chromosome.</title>
        <authorList>
            <person name="Serra L."/>
            <person name="Macchietto M."/>
            <person name="Macias-Munoz A."/>
            <person name="McGill C.J."/>
            <person name="Rodriguez I.M."/>
            <person name="Rodriguez B."/>
            <person name="Murad R."/>
            <person name="Mortazavi A."/>
        </authorList>
    </citation>
    <scope>NUCLEOTIDE SEQUENCE [LARGE SCALE GENOMIC DNA]</scope>
    <source>
        <strain evidence="2 3">ALL</strain>
    </source>
</reference>
<keyword evidence="3" id="KW-1185">Reference proteome</keyword>
<accession>A0A4V6A0W2</accession>
<dbReference type="AlphaFoldDB" id="A0A4V6A0W2"/>
<keyword evidence="1" id="KW-0812">Transmembrane</keyword>
<organism evidence="2 3">
    <name type="scientific">Steinernema carpocapsae</name>
    <name type="common">Entomopathogenic nematode</name>
    <dbReference type="NCBI Taxonomy" id="34508"/>
    <lineage>
        <taxon>Eukaryota</taxon>
        <taxon>Metazoa</taxon>
        <taxon>Ecdysozoa</taxon>
        <taxon>Nematoda</taxon>
        <taxon>Chromadorea</taxon>
        <taxon>Rhabditida</taxon>
        <taxon>Tylenchina</taxon>
        <taxon>Panagrolaimomorpha</taxon>
        <taxon>Strongyloidoidea</taxon>
        <taxon>Steinernematidae</taxon>
        <taxon>Steinernema</taxon>
    </lineage>
</organism>
<keyword evidence="1" id="KW-0472">Membrane</keyword>
<protein>
    <submittedName>
        <fullName evidence="2">Uncharacterized protein</fullName>
    </submittedName>
</protein>
<proteinExistence type="predicted"/>
<keyword evidence="1" id="KW-1133">Transmembrane helix</keyword>
<name>A0A4V6A0W2_STECR</name>